<dbReference type="Proteomes" id="UP000031512">
    <property type="component" value="Unassembled WGS sequence"/>
</dbReference>
<dbReference type="EMBL" id="ACOU01000002">
    <property type="protein sequence ID" value="EKX73616.1"/>
    <property type="molecule type" value="Genomic_DNA"/>
</dbReference>
<keyword evidence="1" id="KW-1133">Transmembrane helix</keyword>
<sequence>MAVLKRVILFAVILIILVAVVAPIVLLSRRKQKGPRTPVALDISGKVSKRIMVERGSTTPETTKYIIKMFMTGNYKIGDVTDGHELIMKDYKKNVEKVVVVVKLENGTTYVVITKVDLVGGPDEKGSDDKETRVFEFIKKPGEAEYSRVERRPIEVDLMNPPPYTSKVEVNSKKAIYDISPDESFSLRFGTLKHGEQVVEEDEEDDIQKMVILDTNGPNPKVVTVTSKVNGQSIERVYELAGSRFHLIRKRVT</sequence>
<accession>L1LE44</accession>
<dbReference type="GeneID" id="15806539"/>
<dbReference type="VEuPathDB" id="PiroplasmaDB:BEWA_036520"/>
<name>L1LE44_THEEQ</name>
<keyword evidence="3" id="KW-1185">Reference proteome</keyword>
<proteinExistence type="predicted"/>
<evidence type="ECO:0000256" key="1">
    <source>
        <dbReference type="SAM" id="Phobius"/>
    </source>
</evidence>
<keyword evidence="1" id="KW-0472">Membrane</keyword>
<reference evidence="2 3" key="1">
    <citation type="journal article" date="2012" name="BMC Genomics">
        <title>Comparative genomic analysis and phylogenetic position of Theileria equi.</title>
        <authorList>
            <person name="Kappmeyer L.S."/>
            <person name="Thiagarajan M."/>
            <person name="Herndon D.R."/>
            <person name="Ramsay J.D."/>
            <person name="Caler E."/>
            <person name="Djikeng A."/>
            <person name="Gillespie J.J."/>
            <person name="Lau A.O."/>
            <person name="Roalson E.H."/>
            <person name="Silva J.C."/>
            <person name="Silva M.G."/>
            <person name="Suarez C.E."/>
            <person name="Ueti M.W."/>
            <person name="Nene V.M."/>
            <person name="Mealey R.H."/>
            <person name="Knowles D.P."/>
            <person name="Brayton K.A."/>
        </authorList>
    </citation>
    <scope>NUCLEOTIDE SEQUENCE [LARGE SCALE GENOMIC DNA]</scope>
    <source>
        <strain evidence="2 3">WA</strain>
    </source>
</reference>
<dbReference type="AlphaFoldDB" id="L1LE44"/>
<gene>
    <name evidence="2" type="ORF">BEWA_036520</name>
</gene>
<dbReference type="KEGG" id="beq:BEWA_036520"/>
<evidence type="ECO:0000313" key="3">
    <source>
        <dbReference type="Proteomes" id="UP000031512"/>
    </source>
</evidence>
<organism evidence="2 3">
    <name type="scientific">Theileria equi strain WA</name>
    <dbReference type="NCBI Taxonomy" id="1537102"/>
    <lineage>
        <taxon>Eukaryota</taxon>
        <taxon>Sar</taxon>
        <taxon>Alveolata</taxon>
        <taxon>Apicomplexa</taxon>
        <taxon>Aconoidasida</taxon>
        <taxon>Piroplasmida</taxon>
        <taxon>Theileriidae</taxon>
        <taxon>Theileria</taxon>
    </lineage>
</organism>
<feature type="transmembrane region" description="Helical" evidence="1">
    <location>
        <begin position="6"/>
        <end position="27"/>
    </location>
</feature>
<protein>
    <submittedName>
        <fullName evidence="2">Signal peptide containing protein</fullName>
    </submittedName>
</protein>
<comment type="caution">
    <text evidence="2">The sequence shown here is derived from an EMBL/GenBank/DDBJ whole genome shotgun (WGS) entry which is preliminary data.</text>
</comment>
<dbReference type="RefSeq" id="XP_004833068.1">
    <property type="nucleotide sequence ID" value="XM_004833011.1"/>
</dbReference>
<keyword evidence="1" id="KW-0812">Transmembrane</keyword>
<evidence type="ECO:0000313" key="2">
    <source>
        <dbReference type="EMBL" id="EKX73616.1"/>
    </source>
</evidence>